<sequence length="570" mass="62014">MKMKRSCGDDEEKTFDSSCGDEEPAAAAAVVLHKVSVKSDTARTEAEYSMASSSTRKDQDDQLESAKVHMGEVREENQRLKMYLKRMMKDYEELKMQFYNVVGQDSKKTLATPNIDHQEQQAEEEGKEEPELVSLTLGRFSCDSKRDDKGKACSSSHGKEEERGNEGLSLSLDKKFEASNMSEVDDEPLPNPSPVNTSQEPKEEETWPPSKALKTTKSGGDDEVLQQNPAKRTRVSVRTRCDTATMNDGCQWRKYGQKIAKGNPCPRAYYRCTVAPSCPVRKQVQRCVEDRSILITTYEGNHNHPLPMSATAMASTTCAAASMISAGSTLSAGSNVPLSTSSHPALHGLNVYLSDNSKSKFYWPNTSLSSALSHPTITLDLTSTPSSFPFNRFYSAYPTTSRYNTPTTSLSFGSSEPNMVSWGSGLLTYCGSSTQRQQQPYMKSHDGALNMTGRVPQPTIENSIYQSFIQKNHHQRQPQQPLPDTIAAATKAITTDPNFQSALAVALASVIGAGNNGGGSIGCGSSFFNKAPSTGSQPGSSIFLPPTAALPFSTPKSASTSPSDTENHSY</sequence>
<evidence type="ECO:0000313" key="8">
    <source>
        <dbReference type="EMBL" id="KAE8666037.1"/>
    </source>
</evidence>
<evidence type="ECO:0000256" key="2">
    <source>
        <dbReference type="ARBA" id="ARBA00023015"/>
    </source>
</evidence>
<dbReference type="GO" id="GO:0003700">
    <property type="term" value="F:DNA-binding transcription factor activity"/>
    <property type="evidence" value="ECO:0007669"/>
    <property type="project" value="InterPro"/>
</dbReference>
<dbReference type="GO" id="GO:0043565">
    <property type="term" value="F:sequence-specific DNA binding"/>
    <property type="evidence" value="ECO:0007669"/>
    <property type="project" value="InterPro"/>
</dbReference>
<feature type="domain" description="WRKY" evidence="7">
    <location>
        <begin position="241"/>
        <end position="307"/>
    </location>
</feature>
<dbReference type="PANTHER" id="PTHR31429">
    <property type="entry name" value="WRKY TRANSCRIPTION FACTOR 36-RELATED"/>
    <property type="match status" value="1"/>
</dbReference>
<evidence type="ECO:0000256" key="5">
    <source>
        <dbReference type="ARBA" id="ARBA00023242"/>
    </source>
</evidence>
<proteinExistence type="predicted"/>
<evidence type="ECO:0000256" key="6">
    <source>
        <dbReference type="SAM" id="MobiDB-lite"/>
    </source>
</evidence>
<dbReference type="Gene3D" id="2.20.25.80">
    <property type="entry name" value="WRKY domain"/>
    <property type="match status" value="1"/>
</dbReference>
<evidence type="ECO:0000256" key="1">
    <source>
        <dbReference type="ARBA" id="ARBA00004123"/>
    </source>
</evidence>
<evidence type="ECO:0000259" key="7">
    <source>
        <dbReference type="PROSITE" id="PS50811"/>
    </source>
</evidence>
<keyword evidence="4" id="KW-0804">Transcription</keyword>
<dbReference type="Proteomes" id="UP000436088">
    <property type="component" value="Unassembled WGS sequence"/>
</dbReference>
<name>A0A6A2Y635_HIBSY</name>
<evidence type="ECO:0000313" key="9">
    <source>
        <dbReference type="Proteomes" id="UP000436088"/>
    </source>
</evidence>
<dbReference type="GO" id="GO:0005634">
    <property type="term" value="C:nucleus"/>
    <property type="evidence" value="ECO:0007669"/>
    <property type="project" value="UniProtKB-SubCell"/>
</dbReference>
<keyword evidence="5" id="KW-0539">Nucleus</keyword>
<feature type="region of interest" description="Disordered" evidence="6">
    <location>
        <begin position="1"/>
        <end position="21"/>
    </location>
</feature>
<dbReference type="SUPFAM" id="SSF118290">
    <property type="entry name" value="WRKY DNA-binding domain"/>
    <property type="match status" value="1"/>
</dbReference>
<feature type="compositionally biased region" description="Basic and acidic residues" evidence="6">
    <location>
        <begin position="142"/>
        <end position="165"/>
    </location>
</feature>
<keyword evidence="9" id="KW-1185">Reference proteome</keyword>
<accession>A0A6A2Y635</accession>
<reference evidence="8" key="1">
    <citation type="submission" date="2019-09" db="EMBL/GenBank/DDBJ databases">
        <title>Draft genome information of white flower Hibiscus syriacus.</title>
        <authorList>
            <person name="Kim Y.-M."/>
        </authorList>
    </citation>
    <scope>NUCLEOTIDE SEQUENCE [LARGE SCALE GENOMIC DNA]</scope>
    <source>
        <strain evidence="8">YM2019G1</strain>
    </source>
</reference>
<feature type="region of interest" description="Disordered" evidence="6">
    <location>
        <begin position="110"/>
        <end position="236"/>
    </location>
</feature>
<dbReference type="InterPro" id="IPR044810">
    <property type="entry name" value="WRKY_plant"/>
</dbReference>
<keyword evidence="3" id="KW-0238">DNA-binding</keyword>
<feature type="compositionally biased region" description="Acidic residues" evidence="6">
    <location>
        <begin position="9"/>
        <end position="21"/>
    </location>
</feature>
<organism evidence="8 9">
    <name type="scientific">Hibiscus syriacus</name>
    <name type="common">Rose of Sharon</name>
    <dbReference type="NCBI Taxonomy" id="106335"/>
    <lineage>
        <taxon>Eukaryota</taxon>
        <taxon>Viridiplantae</taxon>
        <taxon>Streptophyta</taxon>
        <taxon>Embryophyta</taxon>
        <taxon>Tracheophyta</taxon>
        <taxon>Spermatophyta</taxon>
        <taxon>Magnoliopsida</taxon>
        <taxon>eudicotyledons</taxon>
        <taxon>Gunneridae</taxon>
        <taxon>Pentapetalae</taxon>
        <taxon>rosids</taxon>
        <taxon>malvids</taxon>
        <taxon>Malvales</taxon>
        <taxon>Malvaceae</taxon>
        <taxon>Malvoideae</taxon>
        <taxon>Hibiscus</taxon>
    </lineage>
</organism>
<dbReference type="InterPro" id="IPR036576">
    <property type="entry name" value="WRKY_dom_sf"/>
</dbReference>
<keyword evidence="2" id="KW-0805">Transcription regulation</keyword>
<dbReference type="Pfam" id="PF03106">
    <property type="entry name" value="WRKY"/>
    <property type="match status" value="1"/>
</dbReference>
<evidence type="ECO:0000256" key="3">
    <source>
        <dbReference type="ARBA" id="ARBA00023125"/>
    </source>
</evidence>
<dbReference type="EMBL" id="VEPZ02001603">
    <property type="protein sequence ID" value="KAE8666037.1"/>
    <property type="molecule type" value="Genomic_DNA"/>
</dbReference>
<dbReference type="PROSITE" id="PS50811">
    <property type="entry name" value="WRKY"/>
    <property type="match status" value="1"/>
</dbReference>
<feature type="region of interest" description="Disordered" evidence="6">
    <location>
        <begin position="40"/>
        <end position="72"/>
    </location>
</feature>
<dbReference type="SMART" id="SM00774">
    <property type="entry name" value="WRKY"/>
    <property type="match status" value="1"/>
</dbReference>
<feature type="compositionally biased region" description="Basic and acidic residues" evidence="6">
    <location>
        <begin position="55"/>
        <end position="72"/>
    </location>
</feature>
<protein>
    <submittedName>
        <fullName evidence="8">Delta-1-pyrroline-5-carboxylate dehydrogenase 12A1</fullName>
    </submittedName>
</protein>
<gene>
    <name evidence="8" type="ORF">F3Y22_tig00112518pilonHSYRG00036</name>
</gene>
<dbReference type="InterPro" id="IPR003657">
    <property type="entry name" value="WRKY_dom"/>
</dbReference>
<comment type="subcellular location">
    <subcellularLocation>
        <location evidence="1">Nucleus</location>
    </subcellularLocation>
</comment>
<dbReference type="PANTHER" id="PTHR31429:SF86">
    <property type="entry name" value="WRKY TRANSCRIPTION FACTOR 61-RELATED"/>
    <property type="match status" value="1"/>
</dbReference>
<evidence type="ECO:0000256" key="4">
    <source>
        <dbReference type="ARBA" id="ARBA00023163"/>
    </source>
</evidence>
<dbReference type="AlphaFoldDB" id="A0A6A2Y635"/>
<comment type="caution">
    <text evidence="8">The sequence shown here is derived from an EMBL/GenBank/DDBJ whole genome shotgun (WGS) entry which is preliminary data.</text>
</comment>
<feature type="region of interest" description="Disordered" evidence="6">
    <location>
        <begin position="534"/>
        <end position="570"/>
    </location>
</feature>
<dbReference type="FunFam" id="2.20.25.80:FF:000002">
    <property type="entry name" value="probable WRKY transcription factor 31"/>
    <property type="match status" value="1"/>
</dbReference>
<feature type="compositionally biased region" description="Polar residues" evidence="6">
    <location>
        <begin position="554"/>
        <end position="564"/>
    </location>
</feature>